<dbReference type="PANTHER" id="PTHR43531:SF11">
    <property type="entry name" value="METHYL-ACCEPTING CHEMOTAXIS PROTEIN 3"/>
    <property type="match status" value="1"/>
</dbReference>
<dbReference type="CDD" id="cd11386">
    <property type="entry name" value="MCP_signal"/>
    <property type="match status" value="1"/>
</dbReference>
<evidence type="ECO:0000313" key="9">
    <source>
        <dbReference type="EMBL" id="MQQ07983.1"/>
    </source>
</evidence>
<keyword evidence="2" id="KW-0145">Chemotaxis</keyword>
<dbReference type="Proteomes" id="UP000444174">
    <property type="component" value="Unassembled WGS sequence"/>
</dbReference>
<evidence type="ECO:0000259" key="8">
    <source>
        <dbReference type="PROSITE" id="PS50885"/>
    </source>
</evidence>
<dbReference type="InterPro" id="IPR003660">
    <property type="entry name" value="HAMP_dom"/>
</dbReference>
<protein>
    <submittedName>
        <fullName evidence="9">Methyl-accepting chemotaxis protein</fullName>
    </submittedName>
</protein>
<feature type="transmembrane region" description="Helical" evidence="6">
    <location>
        <begin position="47"/>
        <end position="67"/>
    </location>
</feature>
<feature type="transmembrane region" description="Helical" evidence="6">
    <location>
        <begin position="74"/>
        <end position="92"/>
    </location>
</feature>
<dbReference type="GO" id="GO:0006935">
    <property type="term" value="P:chemotaxis"/>
    <property type="evidence" value="ECO:0007669"/>
    <property type="project" value="UniProtKB-KW"/>
</dbReference>
<dbReference type="InterPro" id="IPR051310">
    <property type="entry name" value="MCP_chemotaxis"/>
</dbReference>
<evidence type="ECO:0000256" key="4">
    <source>
        <dbReference type="PROSITE-ProRule" id="PRU00284"/>
    </source>
</evidence>
<comment type="caution">
    <text evidence="9">The sequence shown here is derived from an EMBL/GenBank/DDBJ whole genome shotgun (WGS) entry which is preliminary data.</text>
</comment>
<evidence type="ECO:0000256" key="3">
    <source>
        <dbReference type="ARBA" id="ARBA00029447"/>
    </source>
</evidence>
<keyword evidence="6" id="KW-0812">Transmembrane</keyword>
<keyword evidence="5" id="KW-0175">Coiled coil</keyword>
<keyword evidence="4" id="KW-0807">Transducer</keyword>
<name>A0A843YFC9_9RHOB</name>
<keyword evidence="10" id="KW-1185">Reference proteome</keyword>
<dbReference type="PROSITE" id="PS50885">
    <property type="entry name" value="HAMP"/>
    <property type="match status" value="1"/>
</dbReference>
<dbReference type="InterPro" id="IPR004090">
    <property type="entry name" value="Chemotax_Me-accpt_rcpt"/>
</dbReference>
<proteinExistence type="inferred from homology"/>
<evidence type="ECO:0000313" key="10">
    <source>
        <dbReference type="Proteomes" id="UP000444174"/>
    </source>
</evidence>
<accession>A0A843YFC9</accession>
<dbReference type="PRINTS" id="PR00260">
    <property type="entry name" value="CHEMTRNSDUCR"/>
</dbReference>
<evidence type="ECO:0000256" key="5">
    <source>
        <dbReference type="SAM" id="Coils"/>
    </source>
</evidence>
<keyword evidence="6" id="KW-1133">Transmembrane helix</keyword>
<dbReference type="InterPro" id="IPR004089">
    <property type="entry name" value="MCPsignal_dom"/>
</dbReference>
<evidence type="ECO:0000256" key="1">
    <source>
        <dbReference type="ARBA" id="ARBA00004370"/>
    </source>
</evidence>
<evidence type="ECO:0000259" key="7">
    <source>
        <dbReference type="PROSITE" id="PS50111"/>
    </source>
</evidence>
<comment type="subcellular location">
    <subcellularLocation>
        <location evidence="1">Membrane</location>
    </subcellularLocation>
</comment>
<dbReference type="AlphaFoldDB" id="A0A843YFC9"/>
<dbReference type="PROSITE" id="PS50111">
    <property type="entry name" value="CHEMOTAXIS_TRANSDUC_2"/>
    <property type="match status" value="1"/>
</dbReference>
<evidence type="ECO:0000256" key="2">
    <source>
        <dbReference type="ARBA" id="ARBA00022500"/>
    </source>
</evidence>
<evidence type="ECO:0000256" key="6">
    <source>
        <dbReference type="SAM" id="Phobius"/>
    </source>
</evidence>
<dbReference type="GO" id="GO:0016020">
    <property type="term" value="C:membrane"/>
    <property type="evidence" value="ECO:0007669"/>
    <property type="project" value="UniProtKB-SubCell"/>
</dbReference>
<keyword evidence="6" id="KW-0472">Membrane</keyword>
<dbReference type="GO" id="GO:0004888">
    <property type="term" value="F:transmembrane signaling receptor activity"/>
    <property type="evidence" value="ECO:0007669"/>
    <property type="project" value="InterPro"/>
</dbReference>
<gene>
    <name evidence="9" type="ORF">GFB49_05915</name>
</gene>
<organism evidence="9 10">
    <name type="scientific">Tritonibacter litoralis</name>
    <dbReference type="NCBI Taxonomy" id="2662264"/>
    <lineage>
        <taxon>Bacteria</taxon>
        <taxon>Pseudomonadati</taxon>
        <taxon>Pseudomonadota</taxon>
        <taxon>Alphaproteobacteria</taxon>
        <taxon>Rhodobacterales</taxon>
        <taxon>Paracoccaceae</taxon>
        <taxon>Tritonibacter</taxon>
    </lineage>
</organism>
<feature type="domain" description="Methyl-accepting transducer" evidence="7">
    <location>
        <begin position="266"/>
        <end position="495"/>
    </location>
</feature>
<comment type="similarity">
    <text evidence="3">Belongs to the methyl-accepting chemotaxis (MCP) protein family.</text>
</comment>
<dbReference type="PANTHER" id="PTHR43531">
    <property type="entry name" value="PROTEIN ICFG"/>
    <property type="match status" value="1"/>
</dbReference>
<sequence length="520" mass="54705">MRHLTPSPSHQPQGLFASEKFLQQAVSWLLLPVPTLAALFFGGGLPWTVFAGLSAGLTLLSFLATRLDKQSHDFLLSACLVGHCILITASLAGHPWQMDTHMLYFAVLAIVSTLGNPTALLLAAGLIAVHHVSLSFLLPSLVYPGGDMVENLTRTVIHAVIVVLETGVLLLSLRKKNAADMALAMQQDAVQEQAEAAERATRDANQNKEEAEHIVGLLSDRLGALAQGRLDCTITEDFPHAYRGLKSDFNNTIEKISDTISGALDKTRAINDGANGISQASEDLSMRTESQAATLEQTAAALEELTSSVRAAASGARGVEETMRTARTEAEDCSQTVKTAVEAMNRIEASSDKIGQIISVIDDIAFQTNLLALNAGVEAARAGESGRGFAVVASEVRSLALRSADAATEIKALISESSEQVGEGVELVDKAGTSIASITERVSEISGLIGDIATGAAEQSTGISELNSAVSQLDQVTQKNAAMVEEATAAGQMLCDEANQLNGLMGYFSGVSHTSNTHAA</sequence>
<dbReference type="Gene3D" id="1.10.287.950">
    <property type="entry name" value="Methyl-accepting chemotaxis protein"/>
    <property type="match status" value="1"/>
</dbReference>
<dbReference type="SMART" id="SM00283">
    <property type="entry name" value="MA"/>
    <property type="match status" value="1"/>
</dbReference>
<feature type="domain" description="HAMP" evidence="8">
    <location>
        <begin position="218"/>
        <end position="261"/>
    </location>
</feature>
<dbReference type="FunFam" id="1.10.287.950:FF:000001">
    <property type="entry name" value="Methyl-accepting chemotaxis sensory transducer"/>
    <property type="match status" value="1"/>
</dbReference>
<dbReference type="GO" id="GO:0007165">
    <property type="term" value="P:signal transduction"/>
    <property type="evidence" value="ECO:0007669"/>
    <property type="project" value="UniProtKB-KW"/>
</dbReference>
<feature type="coiled-coil region" evidence="5">
    <location>
        <begin position="187"/>
        <end position="214"/>
    </location>
</feature>
<dbReference type="EMBL" id="WIBF01000002">
    <property type="protein sequence ID" value="MQQ07983.1"/>
    <property type="molecule type" value="Genomic_DNA"/>
</dbReference>
<dbReference type="Pfam" id="PF00015">
    <property type="entry name" value="MCPsignal"/>
    <property type="match status" value="1"/>
</dbReference>
<dbReference type="SUPFAM" id="SSF58104">
    <property type="entry name" value="Methyl-accepting chemotaxis protein (MCP) signaling domain"/>
    <property type="match status" value="1"/>
</dbReference>
<reference evidence="9 10" key="1">
    <citation type="submission" date="2019-10" db="EMBL/GenBank/DDBJ databases">
        <title>Epibacterium sp. nov., isolated from seawater.</title>
        <authorList>
            <person name="Zhang X."/>
            <person name="Li N."/>
        </authorList>
    </citation>
    <scope>NUCLEOTIDE SEQUENCE [LARGE SCALE GENOMIC DNA]</scope>
    <source>
        <strain evidence="9 10">SM1979</strain>
    </source>
</reference>
<feature type="transmembrane region" description="Helical" evidence="6">
    <location>
        <begin position="155"/>
        <end position="173"/>
    </location>
</feature>
<feature type="transmembrane region" description="Helical" evidence="6">
    <location>
        <begin position="121"/>
        <end position="143"/>
    </location>
</feature>